<keyword evidence="2" id="KW-1185">Reference proteome</keyword>
<organism evidence="1 2">
    <name type="scientific">Ancylostoma ceylanicum</name>
    <dbReference type="NCBI Taxonomy" id="53326"/>
    <lineage>
        <taxon>Eukaryota</taxon>
        <taxon>Metazoa</taxon>
        <taxon>Ecdysozoa</taxon>
        <taxon>Nematoda</taxon>
        <taxon>Chromadorea</taxon>
        <taxon>Rhabditida</taxon>
        <taxon>Rhabditina</taxon>
        <taxon>Rhabditomorpha</taxon>
        <taxon>Strongyloidea</taxon>
        <taxon>Ancylostomatidae</taxon>
        <taxon>Ancylostomatinae</taxon>
        <taxon>Ancylostoma</taxon>
    </lineage>
</organism>
<accession>A0A016SVH1</accession>
<name>A0A016SVH1_9BILA</name>
<gene>
    <name evidence="1" type="primary">Acey_s0171.g333</name>
    <name evidence="1" type="ORF">Y032_0171g333</name>
</gene>
<dbReference type="EMBL" id="JARK01001507">
    <property type="protein sequence ID" value="EYB94495.1"/>
    <property type="molecule type" value="Genomic_DNA"/>
</dbReference>
<dbReference type="Proteomes" id="UP000024635">
    <property type="component" value="Unassembled WGS sequence"/>
</dbReference>
<dbReference type="AlphaFoldDB" id="A0A016SVH1"/>
<sequence>MCLRVIDQESVTSLRFYKHWWKLSPEDLSTNSKVALKFIILLFMAPCLRENGYVIPSVLPSEVRHVIKSVKNRTAPAPSRIRSEHLENLSTAPVNTLAGLFTRYLSEFKVPSRDERIIRIRLFV</sequence>
<comment type="caution">
    <text evidence="1">The sequence shown here is derived from an EMBL/GenBank/DDBJ whole genome shotgun (WGS) entry which is preliminary data.</text>
</comment>
<evidence type="ECO:0000313" key="1">
    <source>
        <dbReference type="EMBL" id="EYB94495.1"/>
    </source>
</evidence>
<evidence type="ECO:0000313" key="2">
    <source>
        <dbReference type="Proteomes" id="UP000024635"/>
    </source>
</evidence>
<reference evidence="2" key="1">
    <citation type="journal article" date="2015" name="Nat. Genet.">
        <title>The genome and transcriptome of the zoonotic hookworm Ancylostoma ceylanicum identify infection-specific gene families.</title>
        <authorList>
            <person name="Schwarz E.M."/>
            <person name="Hu Y."/>
            <person name="Antoshechkin I."/>
            <person name="Miller M.M."/>
            <person name="Sternberg P.W."/>
            <person name="Aroian R.V."/>
        </authorList>
    </citation>
    <scope>NUCLEOTIDE SEQUENCE</scope>
    <source>
        <strain evidence="2">HY135</strain>
    </source>
</reference>
<dbReference type="OrthoDB" id="5806211at2759"/>
<proteinExistence type="predicted"/>
<protein>
    <submittedName>
        <fullName evidence="1">Uncharacterized protein</fullName>
    </submittedName>
</protein>